<evidence type="ECO:0000313" key="1">
    <source>
        <dbReference type="EMBL" id="DAF51545.1"/>
    </source>
</evidence>
<proteinExistence type="predicted"/>
<dbReference type="EMBL" id="BK032617">
    <property type="protein sequence ID" value="DAF51545.1"/>
    <property type="molecule type" value="Genomic_DNA"/>
</dbReference>
<sequence length="79" mass="8852">MTNRLHLGYEDKIWLLADSVDVKDLLEDLSEAAKTGAVVETSVRRSSNSTADTSLVINPAVIPYWFVDESQPQRVGRIY</sequence>
<organism evidence="1">
    <name type="scientific">Siphoviridae sp. ctZgu8</name>
    <dbReference type="NCBI Taxonomy" id="2827893"/>
    <lineage>
        <taxon>Viruses</taxon>
        <taxon>Duplodnaviria</taxon>
        <taxon>Heunggongvirae</taxon>
        <taxon>Uroviricota</taxon>
        <taxon>Caudoviricetes</taxon>
    </lineage>
</organism>
<accession>A0A8S5SKK3</accession>
<reference evidence="1" key="1">
    <citation type="journal article" date="2021" name="Proc. Natl. Acad. Sci. U.S.A.">
        <title>A Catalog of Tens of Thousands of Viruses from Human Metagenomes Reveals Hidden Associations with Chronic Diseases.</title>
        <authorList>
            <person name="Tisza M.J."/>
            <person name="Buck C.B."/>
        </authorList>
    </citation>
    <scope>NUCLEOTIDE SEQUENCE</scope>
    <source>
        <strain evidence="1">CtZgu8</strain>
    </source>
</reference>
<name>A0A8S5SKK3_9CAUD</name>
<protein>
    <submittedName>
        <fullName evidence="1">Uncharacterized protein</fullName>
    </submittedName>
</protein>